<evidence type="ECO:0000313" key="2">
    <source>
        <dbReference type="Proteomes" id="UP000663881"/>
    </source>
</evidence>
<reference evidence="1" key="1">
    <citation type="submission" date="2021-02" db="EMBL/GenBank/DDBJ databases">
        <authorList>
            <person name="Nowell W R."/>
        </authorList>
    </citation>
    <scope>NUCLEOTIDE SEQUENCE</scope>
</reference>
<proteinExistence type="predicted"/>
<dbReference type="EMBL" id="CAJOAY010002882">
    <property type="protein sequence ID" value="CAF3986636.1"/>
    <property type="molecule type" value="Genomic_DNA"/>
</dbReference>
<evidence type="ECO:0000313" key="1">
    <source>
        <dbReference type="EMBL" id="CAF3986636.1"/>
    </source>
</evidence>
<dbReference type="AlphaFoldDB" id="A0A819MWK0"/>
<comment type="caution">
    <text evidence="1">The sequence shown here is derived from an EMBL/GenBank/DDBJ whole genome shotgun (WGS) entry which is preliminary data.</text>
</comment>
<organism evidence="1 2">
    <name type="scientific">Adineta steineri</name>
    <dbReference type="NCBI Taxonomy" id="433720"/>
    <lineage>
        <taxon>Eukaryota</taxon>
        <taxon>Metazoa</taxon>
        <taxon>Spiralia</taxon>
        <taxon>Gnathifera</taxon>
        <taxon>Rotifera</taxon>
        <taxon>Eurotatoria</taxon>
        <taxon>Bdelloidea</taxon>
        <taxon>Adinetida</taxon>
        <taxon>Adinetidae</taxon>
        <taxon>Adineta</taxon>
    </lineage>
</organism>
<accession>A0A819MWK0</accession>
<sequence>MNERSDDFLFYWVKDPNAFNPSEFLKKLKDAEGNEGTKEISQGAKYTITRDDDKCILAHNKGGSRMCRCNINVRLPPIFRLPPKYQDILNYD</sequence>
<gene>
    <name evidence="1" type="ORF">OKA104_LOCUS28974</name>
</gene>
<dbReference type="Proteomes" id="UP000663881">
    <property type="component" value="Unassembled WGS sequence"/>
</dbReference>
<name>A0A819MWK0_9BILA</name>
<protein>
    <submittedName>
        <fullName evidence="1">Uncharacterized protein</fullName>
    </submittedName>
</protein>